<evidence type="ECO:0000256" key="1">
    <source>
        <dbReference type="ARBA" id="ARBA00007039"/>
    </source>
</evidence>
<gene>
    <name evidence="7" type="ORF">H6X83_12385</name>
</gene>
<evidence type="ECO:0000256" key="4">
    <source>
        <dbReference type="ARBA" id="ARBA00022801"/>
    </source>
</evidence>
<dbReference type="AlphaFoldDB" id="A0A7G9WG96"/>
<evidence type="ECO:0000256" key="6">
    <source>
        <dbReference type="RuleBase" id="RU003567"/>
    </source>
</evidence>
<name>A0A7G9WG96_9FIRM</name>
<dbReference type="KEGG" id="caml:H6X83_12385"/>
<keyword evidence="5" id="KW-0720">Serine protease</keyword>
<comment type="similarity">
    <text evidence="1 6">Belongs to the peptidase S14 family.</text>
</comment>
<dbReference type="InterPro" id="IPR029045">
    <property type="entry name" value="ClpP/crotonase-like_dom_sf"/>
</dbReference>
<dbReference type="GO" id="GO:0006515">
    <property type="term" value="P:protein quality control for misfolded or incompletely synthesized proteins"/>
    <property type="evidence" value="ECO:0007669"/>
    <property type="project" value="TreeGrafter"/>
</dbReference>
<dbReference type="GO" id="GO:0004252">
    <property type="term" value="F:serine-type endopeptidase activity"/>
    <property type="evidence" value="ECO:0007669"/>
    <property type="project" value="InterPro"/>
</dbReference>
<dbReference type="NCBIfam" id="NF045542">
    <property type="entry name" value="Clp_rel_HeadMat"/>
    <property type="match status" value="1"/>
</dbReference>
<reference evidence="7 8" key="1">
    <citation type="submission" date="2020-08" db="EMBL/GenBank/DDBJ databases">
        <authorList>
            <person name="Ren C."/>
            <person name="Gu Y."/>
            <person name="Xu Y."/>
        </authorList>
    </citation>
    <scope>NUCLEOTIDE SEQUENCE [LARGE SCALE GENOMIC DNA]</scope>
    <source>
        <strain evidence="7 8">LBM18003</strain>
    </source>
</reference>
<evidence type="ECO:0000256" key="5">
    <source>
        <dbReference type="ARBA" id="ARBA00022825"/>
    </source>
</evidence>
<dbReference type="GO" id="GO:0004176">
    <property type="term" value="F:ATP-dependent peptidase activity"/>
    <property type="evidence" value="ECO:0007669"/>
    <property type="project" value="InterPro"/>
</dbReference>
<dbReference type="GO" id="GO:0009368">
    <property type="term" value="C:endopeptidase Clp complex"/>
    <property type="evidence" value="ECO:0007669"/>
    <property type="project" value="TreeGrafter"/>
</dbReference>
<evidence type="ECO:0000256" key="3">
    <source>
        <dbReference type="ARBA" id="ARBA00022670"/>
    </source>
</evidence>
<dbReference type="InterPro" id="IPR001907">
    <property type="entry name" value="ClpP"/>
</dbReference>
<keyword evidence="8" id="KW-1185">Reference proteome</keyword>
<sequence length="409" mass="43791">MYQQKRAKGEQQMPKPIKKFWNVASVSDNEGEITLYGDVVSSQPIDWWTGEPEPGNYISPEGFLNDLEQVKGKGKVTVRLNSCGGDLYTGIAIHNALKQLTGAVNVIVEGMAASAASVIMCAGDTVSVMPGSMVMIHGVKVGLSDYYGLPDLKQIQKSVDANERAVAAIYAAKTGTDTDTLRNMMSRETWMVGQEAIDNGFADEMLEGNPVQMLLSGSVLMVNGIQHNVNGLHLPERIHIMSHPVASATGNIANAGKPAEKTEEVIMDEKELREKYPDIVAQIEGNARDAAKLTAEPTVPDTQNAAQEAAQRERERLEAIDKIAPSIGDAALVAEAKYGKTACTAEQLAFRVLEQAQAAGKNYLVNREKELTNAGGTAKVTPAAPPADTEAAKMKSEAGMIAAARPKTK</sequence>
<organism evidence="7 8">
    <name type="scientific">Caproicibacterium amylolyticum</name>
    <dbReference type="NCBI Taxonomy" id="2766537"/>
    <lineage>
        <taxon>Bacteria</taxon>
        <taxon>Bacillati</taxon>
        <taxon>Bacillota</taxon>
        <taxon>Clostridia</taxon>
        <taxon>Eubacteriales</taxon>
        <taxon>Oscillospiraceae</taxon>
        <taxon>Caproicibacterium</taxon>
    </lineage>
</organism>
<evidence type="ECO:0000313" key="7">
    <source>
        <dbReference type="EMBL" id="QNO17708.1"/>
    </source>
</evidence>
<protein>
    <recommendedName>
        <fullName evidence="6">ATP-dependent Clp protease proteolytic subunit</fullName>
    </recommendedName>
</protein>
<dbReference type="PRINTS" id="PR00127">
    <property type="entry name" value="CLPPROTEASEP"/>
</dbReference>
<evidence type="ECO:0000256" key="2">
    <source>
        <dbReference type="ARBA" id="ARBA00022490"/>
    </source>
</evidence>
<keyword evidence="2" id="KW-0963">Cytoplasm</keyword>
<dbReference type="Pfam" id="PF00574">
    <property type="entry name" value="CLP_protease"/>
    <property type="match status" value="1"/>
</dbReference>
<dbReference type="Gene3D" id="3.90.226.10">
    <property type="entry name" value="2-enoyl-CoA Hydratase, Chain A, domain 1"/>
    <property type="match status" value="1"/>
</dbReference>
<dbReference type="InterPro" id="IPR023562">
    <property type="entry name" value="ClpP/TepA"/>
</dbReference>
<dbReference type="GO" id="GO:0051117">
    <property type="term" value="F:ATPase binding"/>
    <property type="evidence" value="ECO:0007669"/>
    <property type="project" value="TreeGrafter"/>
</dbReference>
<accession>A0A7G9WG96</accession>
<proteinExistence type="inferred from homology"/>
<dbReference type="EMBL" id="CP060696">
    <property type="protein sequence ID" value="QNO17708.1"/>
    <property type="molecule type" value="Genomic_DNA"/>
</dbReference>
<keyword evidence="3 7" id="KW-0645">Protease</keyword>
<dbReference type="CDD" id="cd07016">
    <property type="entry name" value="S14_ClpP_1"/>
    <property type="match status" value="1"/>
</dbReference>
<dbReference type="SUPFAM" id="SSF52096">
    <property type="entry name" value="ClpP/crotonase"/>
    <property type="match status" value="1"/>
</dbReference>
<keyword evidence="4" id="KW-0378">Hydrolase</keyword>
<evidence type="ECO:0000313" key="8">
    <source>
        <dbReference type="Proteomes" id="UP000516046"/>
    </source>
</evidence>
<dbReference type="Proteomes" id="UP000516046">
    <property type="component" value="Chromosome"/>
</dbReference>
<dbReference type="PANTHER" id="PTHR10381">
    <property type="entry name" value="ATP-DEPENDENT CLP PROTEASE PROTEOLYTIC SUBUNIT"/>
    <property type="match status" value="1"/>
</dbReference>
<dbReference type="PANTHER" id="PTHR10381:SF70">
    <property type="entry name" value="ATP-DEPENDENT CLP PROTEASE PROTEOLYTIC SUBUNIT"/>
    <property type="match status" value="1"/>
</dbReference>